<dbReference type="PANTHER" id="PTHR12161">
    <property type="entry name" value="IST1 FAMILY MEMBER"/>
    <property type="match status" value="1"/>
</dbReference>
<protein>
    <submittedName>
        <fullName evidence="2">Uncharacterized protein</fullName>
    </submittedName>
</protein>
<dbReference type="AlphaFoldDB" id="A0AAN9K2N3"/>
<dbReference type="EMBL" id="JAYKXN010000002">
    <property type="protein sequence ID" value="KAK7309672.1"/>
    <property type="molecule type" value="Genomic_DNA"/>
</dbReference>
<dbReference type="Gene3D" id="1.20.1260.60">
    <property type="entry name" value="Vacuolar protein sorting-associated protein Ist1"/>
    <property type="match status" value="1"/>
</dbReference>
<comment type="similarity">
    <text evidence="1">Belongs to the IST1 family.</text>
</comment>
<reference evidence="2 3" key="1">
    <citation type="submission" date="2024-01" db="EMBL/GenBank/DDBJ databases">
        <title>The genomes of 5 underutilized Papilionoideae crops provide insights into root nodulation and disease resistance.</title>
        <authorList>
            <person name="Yuan L."/>
        </authorList>
    </citation>
    <scope>NUCLEOTIDE SEQUENCE [LARGE SCALE GENOMIC DNA]</scope>
    <source>
        <strain evidence="2">LY-2023</strain>
        <tissue evidence="2">Leaf</tissue>
    </source>
</reference>
<organism evidence="2 3">
    <name type="scientific">Clitoria ternatea</name>
    <name type="common">Butterfly pea</name>
    <dbReference type="NCBI Taxonomy" id="43366"/>
    <lineage>
        <taxon>Eukaryota</taxon>
        <taxon>Viridiplantae</taxon>
        <taxon>Streptophyta</taxon>
        <taxon>Embryophyta</taxon>
        <taxon>Tracheophyta</taxon>
        <taxon>Spermatophyta</taxon>
        <taxon>Magnoliopsida</taxon>
        <taxon>eudicotyledons</taxon>
        <taxon>Gunneridae</taxon>
        <taxon>Pentapetalae</taxon>
        <taxon>rosids</taxon>
        <taxon>fabids</taxon>
        <taxon>Fabales</taxon>
        <taxon>Fabaceae</taxon>
        <taxon>Papilionoideae</taxon>
        <taxon>50 kb inversion clade</taxon>
        <taxon>NPAAA clade</taxon>
        <taxon>indigoferoid/millettioid clade</taxon>
        <taxon>Phaseoleae</taxon>
        <taxon>Clitoria</taxon>
    </lineage>
</organism>
<name>A0AAN9K2N3_CLITE</name>
<gene>
    <name evidence="2" type="ORF">RJT34_06590</name>
</gene>
<dbReference type="Proteomes" id="UP001359559">
    <property type="component" value="Unassembled WGS sequence"/>
</dbReference>
<dbReference type="PANTHER" id="PTHR12161:SF87">
    <property type="entry name" value="VACUOLAR PROTEIN SORTING-ASSOCIATED PROTEIN IST1-RELATED"/>
    <property type="match status" value="1"/>
</dbReference>
<dbReference type="GO" id="GO:0015031">
    <property type="term" value="P:protein transport"/>
    <property type="evidence" value="ECO:0007669"/>
    <property type="project" value="InterPro"/>
</dbReference>
<sequence>MTTLAVSRMVILKNQHKARASYAWSDVAQLLNLGYHDRALHRVEHWITEQDMLQGFAMIESYCNFLREGAEVLEKNKLFNLQHQSPVAAVYCVRSVIPPVHFFSNCILRSVSLSSSISRSPLSRWLSLSLSLSPSISRSPLSRWLSLSPSTSSSPSPQDKLALVPSELLFLPNLKTISRVANKRSKPGIEKASKVRSLTARTSIVSLAHAP</sequence>
<evidence type="ECO:0000256" key="1">
    <source>
        <dbReference type="ARBA" id="ARBA00005536"/>
    </source>
</evidence>
<evidence type="ECO:0000313" key="3">
    <source>
        <dbReference type="Proteomes" id="UP001359559"/>
    </source>
</evidence>
<dbReference type="Pfam" id="PF03398">
    <property type="entry name" value="Ist1"/>
    <property type="match status" value="1"/>
</dbReference>
<dbReference type="InterPro" id="IPR042277">
    <property type="entry name" value="IST1-like"/>
</dbReference>
<dbReference type="InterPro" id="IPR005061">
    <property type="entry name" value="Ist1"/>
</dbReference>
<proteinExistence type="inferred from homology"/>
<evidence type="ECO:0000313" key="2">
    <source>
        <dbReference type="EMBL" id="KAK7309672.1"/>
    </source>
</evidence>
<comment type="caution">
    <text evidence="2">The sequence shown here is derived from an EMBL/GenBank/DDBJ whole genome shotgun (WGS) entry which is preliminary data.</text>
</comment>
<accession>A0AAN9K2N3</accession>
<keyword evidence="3" id="KW-1185">Reference proteome</keyword>